<accession>A0AAF3F277</accession>
<dbReference type="WBParaSite" id="MBELARI_LOCUS20612">
    <property type="protein sequence ID" value="MBELARI_LOCUS20612"/>
    <property type="gene ID" value="MBELARI_LOCUS20612"/>
</dbReference>
<dbReference type="PANTHER" id="PTHR34401:SF3">
    <property type="entry name" value="DB DOMAIN-CONTAINING PROTEIN"/>
    <property type="match status" value="1"/>
</dbReference>
<proteinExistence type="predicted"/>
<dbReference type="AlphaFoldDB" id="A0AAF3F277"/>
<feature type="signal peptide" evidence="1">
    <location>
        <begin position="1"/>
        <end position="16"/>
    </location>
</feature>
<protein>
    <submittedName>
        <fullName evidence="3">Uncharacterized protein</fullName>
    </submittedName>
</protein>
<dbReference type="Proteomes" id="UP000887575">
    <property type="component" value="Unassembled WGS sequence"/>
</dbReference>
<name>A0AAF3F277_9BILA</name>
<evidence type="ECO:0000256" key="1">
    <source>
        <dbReference type="SAM" id="SignalP"/>
    </source>
</evidence>
<evidence type="ECO:0000313" key="2">
    <source>
        <dbReference type="Proteomes" id="UP000887575"/>
    </source>
</evidence>
<evidence type="ECO:0000313" key="3">
    <source>
        <dbReference type="WBParaSite" id="MBELARI_LOCUS20612"/>
    </source>
</evidence>
<organism evidence="2 3">
    <name type="scientific">Mesorhabditis belari</name>
    <dbReference type="NCBI Taxonomy" id="2138241"/>
    <lineage>
        <taxon>Eukaryota</taxon>
        <taxon>Metazoa</taxon>
        <taxon>Ecdysozoa</taxon>
        <taxon>Nematoda</taxon>
        <taxon>Chromadorea</taxon>
        <taxon>Rhabditida</taxon>
        <taxon>Rhabditina</taxon>
        <taxon>Rhabditomorpha</taxon>
        <taxon>Rhabditoidea</taxon>
        <taxon>Rhabditidae</taxon>
        <taxon>Mesorhabditinae</taxon>
        <taxon>Mesorhabditis</taxon>
    </lineage>
</organism>
<keyword evidence="1" id="KW-0732">Signal</keyword>
<sequence length="206" mass="22041">MFRLLFLCSFLVYSMAQMQQQCTCGQVEPCKRGAENQVMGCADSCQRHVSGMGAPYSSIRACIMQKQPMINSVAQCQQRSLANTCAARPGGLVPKRYPETLKLAAFNEVNNMLRRSGLQAEAASFMAVGKKFAGCVMKCLNRGPGACFKRLGCGLALPPDNIIVQQTKSCAINAGFNTQGVQSLCQCVAGAGVKSLAPLCGRIQIT</sequence>
<feature type="chain" id="PRO_5041951425" evidence="1">
    <location>
        <begin position="17"/>
        <end position="206"/>
    </location>
</feature>
<reference evidence="3" key="1">
    <citation type="submission" date="2024-02" db="UniProtKB">
        <authorList>
            <consortium name="WormBaseParasite"/>
        </authorList>
    </citation>
    <scope>IDENTIFICATION</scope>
</reference>
<keyword evidence="2" id="KW-1185">Reference proteome</keyword>
<dbReference type="PANTHER" id="PTHR34401">
    <property type="entry name" value="PROTEIN CBG12388-RELATED"/>
    <property type="match status" value="1"/>
</dbReference>